<reference evidence="2 3" key="1">
    <citation type="submission" date="2019-05" db="EMBL/GenBank/DDBJ databases">
        <title>Another draft genome of Portunus trituberculatus and its Hox gene families provides insights of decapod evolution.</title>
        <authorList>
            <person name="Jeong J.-H."/>
            <person name="Song I."/>
            <person name="Kim S."/>
            <person name="Choi T."/>
            <person name="Kim D."/>
            <person name="Ryu S."/>
            <person name="Kim W."/>
        </authorList>
    </citation>
    <scope>NUCLEOTIDE SEQUENCE [LARGE SCALE GENOMIC DNA]</scope>
    <source>
        <tissue evidence="2">Muscle</tissue>
    </source>
</reference>
<dbReference type="EMBL" id="VSRR010086053">
    <property type="protein sequence ID" value="MPC90936.1"/>
    <property type="molecule type" value="Genomic_DNA"/>
</dbReference>
<dbReference type="AlphaFoldDB" id="A0A5B7JA88"/>
<comment type="caution">
    <text evidence="2">The sequence shown here is derived from an EMBL/GenBank/DDBJ whole genome shotgun (WGS) entry which is preliminary data.</text>
</comment>
<gene>
    <name evidence="2" type="ORF">E2C01_085939</name>
</gene>
<sequence>MAVIPTVLTHLPVARADITASPVRVSLPIALPSISPQGNAQDSGAAALKLTCPVTAESHTIHLSFGVSPDSPHVHTNPGTISGRPMTRGTTSAEGV</sequence>
<protein>
    <submittedName>
        <fullName evidence="2">Uncharacterized protein</fullName>
    </submittedName>
</protein>
<organism evidence="2 3">
    <name type="scientific">Portunus trituberculatus</name>
    <name type="common">Swimming crab</name>
    <name type="synonym">Neptunus trituberculatus</name>
    <dbReference type="NCBI Taxonomy" id="210409"/>
    <lineage>
        <taxon>Eukaryota</taxon>
        <taxon>Metazoa</taxon>
        <taxon>Ecdysozoa</taxon>
        <taxon>Arthropoda</taxon>
        <taxon>Crustacea</taxon>
        <taxon>Multicrustacea</taxon>
        <taxon>Malacostraca</taxon>
        <taxon>Eumalacostraca</taxon>
        <taxon>Eucarida</taxon>
        <taxon>Decapoda</taxon>
        <taxon>Pleocyemata</taxon>
        <taxon>Brachyura</taxon>
        <taxon>Eubrachyura</taxon>
        <taxon>Portunoidea</taxon>
        <taxon>Portunidae</taxon>
        <taxon>Portuninae</taxon>
        <taxon>Portunus</taxon>
    </lineage>
</organism>
<name>A0A5B7JA88_PORTR</name>
<proteinExistence type="predicted"/>
<evidence type="ECO:0000313" key="2">
    <source>
        <dbReference type="EMBL" id="MPC90936.1"/>
    </source>
</evidence>
<dbReference type="Proteomes" id="UP000324222">
    <property type="component" value="Unassembled WGS sequence"/>
</dbReference>
<keyword evidence="3" id="KW-1185">Reference proteome</keyword>
<evidence type="ECO:0000313" key="3">
    <source>
        <dbReference type="Proteomes" id="UP000324222"/>
    </source>
</evidence>
<feature type="region of interest" description="Disordered" evidence="1">
    <location>
        <begin position="65"/>
        <end position="96"/>
    </location>
</feature>
<accession>A0A5B7JA88</accession>
<evidence type="ECO:0000256" key="1">
    <source>
        <dbReference type="SAM" id="MobiDB-lite"/>
    </source>
</evidence>